<dbReference type="PROSITE" id="PS51462">
    <property type="entry name" value="NUDIX"/>
    <property type="match status" value="1"/>
</dbReference>
<protein>
    <submittedName>
        <fullName evidence="2">Bifunctional NMN adenylyltransferase/nudix hydrolase</fullName>
    </submittedName>
</protein>
<dbReference type="PANTHER" id="PTHR43736:SF1">
    <property type="entry name" value="DIHYDRONEOPTERIN TRIPHOSPHATE DIPHOSPHATASE"/>
    <property type="match status" value="1"/>
</dbReference>
<dbReference type="OrthoDB" id="636676at2"/>
<dbReference type="PANTHER" id="PTHR43736">
    <property type="entry name" value="ADP-RIBOSE PYROPHOSPHATASE"/>
    <property type="match status" value="1"/>
</dbReference>
<dbReference type="AlphaFoldDB" id="A0A2T5J689"/>
<organism evidence="2 3">
    <name type="scientific">Mucilaginibacter yixingensis</name>
    <dbReference type="NCBI Taxonomy" id="1295612"/>
    <lineage>
        <taxon>Bacteria</taxon>
        <taxon>Pseudomonadati</taxon>
        <taxon>Bacteroidota</taxon>
        <taxon>Sphingobacteriia</taxon>
        <taxon>Sphingobacteriales</taxon>
        <taxon>Sphingobacteriaceae</taxon>
        <taxon>Mucilaginibacter</taxon>
    </lineage>
</organism>
<keyword evidence="2" id="KW-0548">Nucleotidyltransferase</keyword>
<evidence type="ECO:0000313" key="3">
    <source>
        <dbReference type="Proteomes" id="UP000244168"/>
    </source>
</evidence>
<reference evidence="2 3" key="1">
    <citation type="submission" date="2018-04" db="EMBL/GenBank/DDBJ databases">
        <title>Genomic Encyclopedia of Archaeal and Bacterial Type Strains, Phase II (KMG-II): from individual species to whole genera.</title>
        <authorList>
            <person name="Goeker M."/>
        </authorList>
    </citation>
    <scope>NUCLEOTIDE SEQUENCE [LARGE SCALE GENOMIC DNA]</scope>
    <source>
        <strain evidence="2 3">DSM 26809</strain>
    </source>
</reference>
<feature type="domain" description="Nudix hydrolase" evidence="1">
    <location>
        <begin position="158"/>
        <end position="292"/>
    </location>
</feature>
<keyword evidence="2" id="KW-0808">Transferase</keyword>
<dbReference type="EMBL" id="QAOQ01000007">
    <property type="protein sequence ID" value="PTQ94053.1"/>
    <property type="molecule type" value="Genomic_DNA"/>
</dbReference>
<dbReference type="Pfam" id="PF00293">
    <property type="entry name" value="NUDIX"/>
    <property type="match status" value="1"/>
</dbReference>
<comment type="caution">
    <text evidence="2">The sequence shown here is derived from an EMBL/GenBank/DDBJ whole genome shotgun (WGS) entry which is preliminary data.</text>
</comment>
<dbReference type="Proteomes" id="UP000244168">
    <property type="component" value="Unassembled WGS sequence"/>
</dbReference>
<evidence type="ECO:0000259" key="1">
    <source>
        <dbReference type="PROSITE" id="PS51462"/>
    </source>
</evidence>
<dbReference type="SUPFAM" id="SSF55811">
    <property type="entry name" value="Nudix"/>
    <property type="match status" value="1"/>
</dbReference>
<name>A0A2T5J689_9SPHI</name>
<dbReference type="Gene3D" id="3.40.50.620">
    <property type="entry name" value="HUPs"/>
    <property type="match status" value="1"/>
</dbReference>
<dbReference type="InterPro" id="IPR000086">
    <property type="entry name" value="NUDIX_hydrolase_dom"/>
</dbReference>
<keyword evidence="3" id="KW-1185">Reference proteome</keyword>
<dbReference type="InterPro" id="IPR015797">
    <property type="entry name" value="NUDIX_hydrolase-like_dom_sf"/>
</dbReference>
<dbReference type="InterPro" id="IPR014729">
    <property type="entry name" value="Rossmann-like_a/b/a_fold"/>
</dbReference>
<dbReference type="Gene3D" id="3.90.79.10">
    <property type="entry name" value="Nucleoside Triphosphate Pyrophosphohydrolase"/>
    <property type="match status" value="1"/>
</dbReference>
<gene>
    <name evidence="2" type="ORF">C8P68_107116</name>
</gene>
<dbReference type="RefSeq" id="WP_107830404.1">
    <property type="nucleotide sequence ID" value="NZ_CP160205.1"/>
</dbReference>
<proteinExistence type="predicted"/>
<keyword evidence="2" id="KW-0378">Hydrolase</keyword>
<evidence type="ECO:0000313" key="2">
    <source>
        <dbReference type="EMBL" id="PTQ94053.1"/>
    </source>
</evidence>
<accession>A0A2T5J689</accession>
<dbReference type="GO" id="GO:0016779">
    <property type="term" value="F:nucleotidyltransferase activity"/>
    <property type="evidence" value="ECO:0007669"/>
    <property type="project" value="UniProtKB-KW"/>
</dbReference>
<dbReference type="GO" id="GO:0016787">
    <property type="term" value="F:hydrolase activity"/>
    <property type="evidence" value="ECO:0007669"/>
    <property type="project" value="UniProtKB-KW"/>
</dbReference>
<dbReference type="SUPFAM" id="SSF52374">
    <property type="entry name" value="Nucleotidylyl transferase"/>
    <property type="match status" value="1"/>
</dbReference>
<sequence length="299" mass="34896">MKTGVIIARFQTPYLHDGHRELIRQVAANHTKLIILLGVSPIMGSRKNPYDYYTREKMIKKDYPDIIVLPISDHPSDRIWSESLDNLLKSVFPTEQFCLYGSRDSFIPYYAGRFETVELPEHGDYNATELRRQYADKVFDSNDFRAGILYAYYNQYTKVYPTVDVAAFRNNRTELLLGKKATNNKWRFIGGFADPEDPDYESAALRELVEECGDIEVGEMTYETSRKINDWRYRNEADKIITLLFSCDFIQGEPSAKDDIIDLNWFKLTDLPQMKVACLLSDEHHELFDFILSKYLKNE</sequence>